<dbReference type="RefSeq" id="WP_179512390.1">
    <property type="nucleotide sequence ID" value="NZ_JANFAV010000011.1"/>
</dbReference>
<organism evidence="3 4">
    <name type="scientific">Sphingomonas lycopersici</name>
    <dbReference type="NCBI Taxonomy" id="2951807"/>
    <lineage>
        <taxon>Bacteria</taxon>
        <taxon>Pseudomonadati</taxon>
        <taxon>Pseudomonadota</taxon>
        <taxon>Alphaproteobacteria</taxon>
        <taxon>Sphingomonadales</taxon>
        <taxon>Sphingomonadaceae</taxon>
        <taxon>Sphingomonas</taxon>
    </lineage>
</organism>
<protein>
    <submittedName>
        <fullName evidence="3">DedA family protein</fullName>
    </submittedName>
</protein>
<reference evidence="3" key="1">
    <citation type="submission" date="2022-06" db="EMBL/GenBank/DDBJ databases">
        <title>Sphingomonas sp. nov. isolated from rhizosphere soil of tomato.</title>
        <authorList>
            <person name="Dong H."/>
            <person name="Gao R."/>
        </authorList>
    </citation>
    <scope>NUCLEOTIDE SEQUENCE</scope>
    <source>
        <strain evidence="3">MMSM24</strain>
    </source>
</reference>
<dbReference type="EMBL" id="JANFAV010000011">
    <property type="protein sequence ID" value="MCW6536222.1"/>
    <property type="molecule type" value="Genomic_DNA"/>
</dbReference>
<proteinExistence type="predicted"/>
<name>A0AA42CRL1_9SPHN</name>
<dbReference type="InterPro" id="IPR051311">
    <property type="entry name" value="DedA_domain"/>
</dbReference>
<feature type="domain" description="VTT" evidence="2">
    <location>
        <begin position="23"/>
        <end position="143"/>
    </location>
</feature>
<keyword evidence="1" id="KW-1133">Transmembrane helix</keyword>
<dbReference type="Proteomes" id="UP001165565">
    <property type="component" value="Unassembled WGS sequence"/>
</dbReference>
<feature type="transmembrane region" description="Helical" evidence="1">
    <location>
        <begin position="123"/>
        <end position="143"/>
    </location>
</feature>
<dbReference type="Pfam" id="PF09335">
    <property type="entry name" value="VTT_dom"/>
    <property type="match status" value="1"/>
</dbReference>
<comment type="caution">
    <text evidence="3">The sequence shown here is derived from an EMBL/GenBank/DDBJ whole genome shotgun (WGS) entry which is preliminary data.</text>
</comment>
<keyword evidence="1" id="KW-0812">Transmembrane</keyword>
<keyword evidence="4" id="KW-1185">Reference proteome</keyword>
<evidence type="ECO:0000256" key="1">
    <source>
        <dbReference type="SAM" id="Phobius"/>
    </source>
</evidence>
<dbReference type="PANTHER" id="PTHR42709:SF2">
    <property type="entry name" value="INNER MEMBRANE PROTEIN YOHD"/>
    <property type="match status" value="1"/>
</dbReference>
<feature type="transmembrane region" description="Helical" evidence="1">
    <location>
        <begin position="163"/>
        <end position="183"/>
    </location>
</feature>
<evidence type="ECO:0000313" key="4">
    <source>
        <dbReference type="Proteomes" id="UP001165565"/>
    </source>
</evidence>
<evidence type="ECO:0000259" key="2">
    <source>
        <dbReference type="Pfam" id="PF09335"/>
    </source>
</evidence>
<accession>A0AA42CRL1</accession>
<gene>
    <name evidence="3" type="ORF">NEE01_15685</name>
</gene>
<dbReference type="InterPro" id="IPR032816">
    <property type="entry name" value="VTT_dom"/>
</dbReference>
<feature type="transmembrane region" description="Helical" evidence="1">
    <location>
        <begin position="39"/>
        <end position="62"/>
    </location>
</feature>
<keyword evidence="1" id="KW-0472">Membrane</keyword>
<evidence type="ECO:0000313" key="3">
    <source>
        <dbReference type="EMBL" id="MCW6536222.1"/>
    </source>
</evidence>
<dbReference type="AlphaFoldDB" id="A0AA42CRL1"/>
<sequence length="186" mass="20285">MTVEAIVAKYGLLALFLGAGLEGETVVVAGGLLSHRGLFPLAGAMAAAALGSFAADQIWFFVGRHFHDHRVVRRAYEKPAFAKAIDFFHRHPIGFIFAFRFIYGFRTVSPIAIGTTDVATRTFVTVNLVSAIVWGIAFSAIGYLAGHSFERLMGRLVPDTHSLLLILGGAILVAGAFFGIRYWRRQ</sequence>
<dbReference type="GO" id="GO:0005886">
    <property type="term" value="C:plasma membrane"/>
    <property type="evidence" value="ECO:0007669"/>
    <property type="project" value="TreeGrafter"/>
</dbReference>
<dbReference type="PANTHER" id="PTHR42709">
    <property type="entry name" value="ALKALINE PHOSPHATASE LIKE PROTEIN"/>
    <property type="match status" value="1"/>
</dbReference>